<dbReference type="SUPFAM" id="SSF89550">
    <property type="entry name" value="PHP domain-like"/>
    <property type="match status" value="1"/>
</dbReference>
<dbReference type="SMART" id="SM00481">
    <property type="entry name" value="POLIIIAc"/>
    <property type="match status" value="1"/>
</dbReference>
<evidence type="ECO:0000256" key="6">
    <source>
        <dbReference type="ARBA" id="ARBA00022679"/>
    </source>
</evidence>
<dbReference type="GO" id="GO:0005737">
    <property type="term" value="C:cytoplasm"/>
    <property type="evidence" value="ECO:0007669"/>
    <property type="project" value="UniProtKB-SubCell"/>
</dbReference>
<dbReference type="AlphaFoldDB" id="A0A177MRB0"/>
<proteinExistence type="inferred from homology"/>
<organism evidence="15 16">
    <name type="scientific">Methylomonas methanica</name>
    <dbReference type="NCBI Taxonomy" id="421"/>
    <lineage>
        <taxon>Bacteria</taxon>
        <taxon>Pseudomonadati</taxon>
        <taxon>Pseudomonadota</taxon>
        <taxon>Gammaproteobacteria</taxon>
        <taxon>Methylococcales</taxon>
        <taxon>Methylococcaceae</taxon>
        <taxon>Methylomonas</taxon>
    </lineage>
</organism>
<dbReference type="GO" id="GO:0006260">
    <property type="term" value="P:DNA replication"/>
    <property type="evidence" value="ECO:0007669"/>
    <property type="project" value="UniProtKB-KW"/>
</dbReference>
<evidence type="ECO:0000256" key="2">
    <source>
        <dbReference type="ARBA" id="ARBA00007391"/>
    </source>
</evidence>
<comment type="caution">
    <text evidence="15">The sequence shown here is derived from an EMBL/GenBank/DDBJ whole genome shotgun (WGS) entry which is preliminary data.</text>
</comment>
<dbReference type="InterPro" id="IPR003141">
    <property type="entry name" value="Pol/His_phosphatase_N"/>
</dbReference>
<accession>A0A177MRB0</accession>
<protein>
    <recommendedName>
        <fullName evidence="4 13">Error-prone DNA polymerase</fullName>
        <ecNumber evidence="3 13">2.7.7.7</ecNumber>
    </recommendedName>
</protein>
<feature type="domain" description="Polymerase/histidinol phosphatase N-terminal" evidence="14">
    <location>
        <begin position="15"/>
        <end position="82"/>
    </location>
</feature>
<dbReference type="InterPro" id="IPR004805">
    <property type="entry name" value="DnaE2/DnaE/PolC"/>
</dbReference>
<sequence length="1116" mass="123988">MAYSADPPTSDSSFAELHCLSNFSFLRGASLPEELVEEAARLGYQALALTDECSLAGVVRAHLAARKHKIKLIIGSEFVLQDGLKLVLLATDRTSYGNLSALITLARRQAEKGSYSLTRTDLASHFPQGCLAIWLANDQFQADDGRWLNKLFASNLWLGIGLFLSGHDETCLREAEATARHLDIPIVACNDVHMHHRSRRALQDTLTAIRLGQPLSQLGYALFANGERHLRPLPRLAELYPPEWLQQTVLIAARCQFSLDELRYEYPQELVPDGHTPATWLRQLTEAGIQNRWPHGLPEKVSQQIEHELALIADLAYEPYFLTVHDIVRYAREQGILCQGRGSAANSAVCFCLGITEVDPARMNLLFERFLSRERNEPPDIDVDFEHERREQVIQYIYQKYGRHRAALAATVITYRTRSAVRDVGKALGLNLAQVERLADSVDRWDGYQLMPESLKECGFDPDSPIVQRLAVLVQQIKGFPRHLSQHVGGFVIARDELSRLVPVENAAMADRTVIQWEKDDLEAMGLLKVDVLALGMLSAIRKALVYLGQYCRPPVFPYETKPLRPPKAVVKVKTEPSPHGRGLGEGSKINALAYSNPLTPTLSREERELLQQPPEEKWPVSTVISATEETDSPNITWTLADIPAEDPAVYAMLQQADSIGVFQVESRAQMTMLPRLKPENYYDLVIEIAIVRPGPIQGEMVHPYLARRKGLEPVDYPSPEVKAVLERTLGIPIFQEQVMQLSMVAAGFSADEADQLRRAMAAWKRKGGLEPFERKLLDGMRARGYSQEFAQRIFQQIKGFGDYGFPESHSASFALLAYVSAWLKHHHPAAFCCALLNSQPMGFYGPSQLVQDARRHGVDVRPVDVQSSLSQCSLEFPANATPALRLGFNQVKGLSASAAIKIVQARGRQAFANVTDLAARAGLDRQDLEHLAAADALKSLAGNRHRAFWAAGGVEAATPVFGVAEIAEATPLLKTPKPGQEVLADYASIRLSLREHPLALLRERLRRRGVTTAASLWQRRNGSIAQVAGLVICRQRPMTAAGVTFVTLEDETGQVNLVVWPATALAQRKPLLKARLLSVTGTIQQEDGVLHLVAGKLEDWSSWIGDLESKSRDFH</sequence>
<evidence type="ECO:0000256" key="5">
    <source>
        <dbReference type="ARBA" id="ARBA00022490"/>
    </source>
</evidence>
<gene>
    <name evidence="13" type="primary">dnaE2</name>
    <name evidence="15" type="ORF">A1353_06410</name>
</gene>
<dbReference type="RefSeq" id="WP_082879930.1">
    <property type="nucleotide sequence ID" value="NZ_LUUH01000027.1"/>
</dbReference>
<dbReference type="GO" id="GO:0003676">
    <property type="term" value="F:nucleic acid binding"/>
    <property type="evidence" value="ECO:0007669"/>
    <property type="project" value="InterPro"/>
</dbReference>
<dbReference type="InterPro" id="IPR023073">
    <property type="entry name" value="DnaE2"/>
</dbReference>
<dbReference type="Gene3D" id="1.10.150.870">
    <property type="match status" value="1"/>
</dbReference>
<evidence type="ECO:0000256" key="10">
    <source>
        <dbReference type="ARBA" id="ARBA00022932"/>
    </source>
</evidence>
<dbReference type="Proteomes" id="UP000077763">
    <property type="component" value="Unassembled WGS sequence"/>
</dbReference>
<keyword evidence="5 13" id="KW-0963">Cytoplasm</keyword>
<dbReference type="HAMAP" id="MF_01902">
    <property type="entry name" value="DNApol_error_prone"/>
    <property type="match status" value="1"/>
</dbReference>
<dbReference type="InterPro" id="IPR016195">
    <property type="entry name" value="Pol/histidinol_Pase-like"/>
</dbReference>
<dbReference type="GO" id="GO:0008408">
    <property type="term" value="F:3'-5' exonuclease activity"/>
    <property type="evidence" value="ECO:0007669"/>
    <property type="project" value="InterPro"/>
</dbReference>
<dbReference type="Pfam" id="PF07733">
    <property type="entry name" value="DNA_pol3_alpha"/>
    <property type="match status" value="1"/>
</dbReference>
<evidence type="ECO:0000256" key="3">
    <source>
        <dbReference type="ARBA" id="ARBA00012417"/>
    </source>
</evidence>
<reference evidence="15 16" key="1">
    <citation type="submission" date="2016-03" db="EMBL/GenBank/DDBJ databases">
        <authorList>
            <person name="Ploux O."/>
        </authorList>
    </citation>
    <scope>NUCLEOTIDE SEQUENCE [LARGE SCALE GENOMIC DNA]</scope>
    <source>
        <strain evidence="15 16">R-45371</strain>
    </source>
</reference>
<keyword evidence="11 13" id="KW-0234">DNA repair</keyword>
<dbReference type="PANTHER" id="PTHR32294">
    <property type="entry name" value="DNA POLYMERASE III SUBUNIT ALPHA"/>
    <property type="match status" value="1"/>
</dbReference>
<comment type="similarity">
    <text evidence="2 13">Belongs to the DNA polymerase type-C family. DnaE2 subfamily.</text>
</comment>
<dbReference type="InterPro" id="IPR040982">
    <property type="entry name" value="DNA_pol3_finger"/>
</dbReference>
<evidence type="ECO:0000259" key="14">
    <source>
        <dbReference type="SMART" id="SM00481"/>
    </source>
</evidence>
<evidence type="ECO:0000256" key="4">
    <source>
        <dbReference type="ARBA" id="ARBA00017273"/>
    </source>
</evidence>
<dbReference type="Gene3D" id="3.20.20.140">
    <property type="entry name" value="Metal-dependent hydrolases"/>
    <property type="match status" value="1"/>
</dbReference>
<dbReference type="GO" id="GO:0003887">
    <property type="term" value="F:DNA-directed DNA polymerase activity"/>
    <property type="evidence" value="ECO:0007669"/>
    <property type="project" value="UniProtKB-UniRule"/>
</dbReference>
<evidence type="ECO:0000313" key="15">
    <source>
        <dbReference type="EMBL" id="OAI07813.1"/>
    </source>
</evidence>
<keyword evidence="9 13" id="KW-0227">DNA damage</keyword>
<dbReference type="CDD" id="cd04485">
    <property type="entry name" value="DnaE_OBF"/>
    <property type="match status" value="1"/>
</dbReference>
<evidence type="ECO:0000256" key="8">
    <source>
        <dbReference type="ARBA" id="ARBA00022705"/>
    </source>
</evidence>
<evidence type="ECO:0000256" key="9">
    <source>
        <dbReference type="ARBA" id="ARBA00022763"/>
    </source>
</evidence>
<dbReference type="EC" id="2.7.7.7" evidence="3 13"/>
<keyword evidence="6 13" id="KW-0808">Transferase</keyword>
<evidence type="ECO:0000256" key="7">
    <source>
        <dbReference type="ARBA" id="ARBA00022695"/>
    </source>
</evidence>
<evidence type="ECO:0000256" key="13">
    <source>
        <dbReference type="HAMAP-Rule" id="MF_01902"/>
    </source>
</evidence>
<evidence type="ECO:0000313" key="16">
    <source>
        <dbReference type="Proteomes" id="UP000077763"/>
    </source>
</evidence>
<dbReference type="InterPro" id="IPR004013">
    <property type="entry name" value="PHP_dom"/>
</dbReference>
<evidence type="ECO:0000256" key="1">
    <source>
        <dbReference type="ARBA" id="ARBA00004496"/>
    </source>
</evidence>
<keyword evidence="10 13" id="KW-0239">DNA-directed DNA polymerase</keyword>
<dbReference type="PANTHER" id="PTHR32294:SF4">
    <property type="entry name" value="ERROR-PRONE DNA POLYMERASE"/>
    <property type="match status" value="1"/>
</dbReference>
<dbReference type="Pfam" id="PF17657">
    <property type="entry name" value="DNA_pol3_finger"/>
    <property type="match status" value="1"/>
</dbReference>
<comment type="catalytic activity">
    <reaction evidence="12 13">
        <text>DNA(n) + a 2'-deoxyribonucleoside 5'-triphosphate = DNA(n+1) + diphosphate</text>
        <dbReference type="Rhea" id="RHEA:22508"/>
        <dbReference type="Rhea" id="RHEA-COMP:17339"/>
        <dbReference type="Rhea" id="RHEA-COMP:17340"/>
        <dbReference type="ChEBI" id="CHEBI:33019"/>
        <dbReference type="ChEBI" id="CHEBI:61560"/>
        <dbReference type="ChEBI" id="CHEBI:173112"/>
        <dbReference type="EC" id="2.7.7.7"/>
    </reaction>
</comment>
<dbReference type="CDD" id="cd07434">
    <property type="entry name" value="PHP_PolIIIA_DnaE2"/>
    <property type="match status" value="1"/>
</dbReference>
<evidence type="ECO:0000256" key="12">
    <source>
        <dbReference type="ARBA" id="ARBA00049244"/>
    </source>
</evidence>
<dbReference type="Pfam" id="PF14579">
    <property type="entry name" value="HHH_6"/>
    <property type="match status" value="1"/>
</dbReference>
<dbReference type="InterPro" id="IPR029460">
    <property type="entry name" value="DNAPol_HHH"/>
</dbReference>
<keyword evidence="8 13" id="KW-0235">DNA replication</keyword>
<name>A0A177MRB0_METMH</name>
<keyword evidence="7 13" id="KW-0548">Nucleotidyltransferase</keyword>
<comment type="function">
    <text evidence="13">DNA polymerase involved in damage-induced mutagenesis and translesion synthesis (TLS). It is not the major replicative DNA polymerase.</text>
</comment>
<dbReference type="InterPro" id="IPR011708">
    <property type="entry name" value="DNA_pol3_alpha_NTPase_dom"/>
</dbReference>
<dbReference type="EMBL" id="LUUH01000027">
    <property type="protein sequence ID" value="OAI07813.1"/>
    <property type="molecule type" value="Genomic_DNA"/>
</dbReference>
<comment type="subcellular location">
    <subcellularLocation>
        <location evidence="1 13">Cytoplasm</location>
    </subcellularLocation>
</comment>
<dbReference type="GO" id="GO:0006281">
    <property type="term" value="P:DNA repair"/>
    <property type="evidence" value="ECO:0007669"/>
    <property type="project" value="UniProtKB-UniRule"/>
</dbReference>
<dbReference type="Pfam" id="PF02811">
    <property type="entry name" value="PHP"/>
    <property type="match status" value="1"/>
</dbReference>
<dbReference type="Pfam" id="PF01336">
    <property type="entry name" value="tRNA_anti-codon"/>
    <property type="match status" value="1"/>
</dbReference>
<evidence type="ECO:0000256" key="11">
    <source>
        <dbReference type="ARBA" id="ARBA00023204"/>
    </source>
</evidence>
<dbReference type="InterPro" id="IPR004365">
    <property type="entry name" value="NA-bd_OB_tRNA"/>
</dbReference>